<protein>
    <recommendedName>
        <fullName evidence="1">GAF domain-containing protein</fullName>
    </recommendedName>
</protein>
<dbReference type="PANTHER" id="PTHR43102">
    <property type="entry name" value="SLR1143 PROTEIN"/>
    <property type="match status" value="1"/>
</dbReference>
<gene>
    <name evidence="2" type="ORF">PX52LOC_07661</name>
</gene>
<accession>A0A5C1ARE8</accession>
<organism evidence="2 3">
    <name type="scientific">Limnoglobus roseus</name>
    <dbReference type="NCBI Taxonomy" id="2598579"/>
    <lineage>
        <taxon>Bacteria</taxon>
        <taxon>Pseudomonadati</taxon>
        <taxon>Planctomycetota</taxon>
        <taxon>Planctomycetia</taxon>
        <taxon>Gemmatales</taxon>
        <taxon>Gemmataceae</taxon>
        <taxon>Limnoglobus</taxon>
    </lineage>
</organism>
<dbReference type="SUPFAM" id="SSF55781">
    <property type="entry name" value="GAF domain-like"/>
    <property type="match status" value="1"/>
</dbReference>
<dbReference type="RefSeq" id="WP_149114840.1">
    <property type="nucleotide sequence ID" value="NZ_CP042425.1"/>
</dbReference>
<sequence length="152" mass="16443">MADAPAARLEAVLRTGGVRAALVHLSGLSGHRFTALYRFAGSHARNLYFYDRENPGVDRGDDYPVEVTYCVYVRESGRPFLIEDAPADERVMGHGSQHAVRAYCGVPLYDRNGTVVGTLCHFDTQPVAVPPGTAEVMGHLSRLLQTTATGPA</sequence>
<dbReference type="Gene3D" id="3.30.450.40">
    <property type="match status" value="1"/>
</dbReference>
<name>A0A5C1ARE8_9BACT</name>
<dbReference type="KEGG" id="lrs:PX52LOC_07661"/>
<dbReference type="Pfam" id="PF01590">
    <property type="entry name" value="GAF"/>
    <property type="match status" value="1"/>
</dbReference>
<dbReference type="PANTHER" id="PTHR43102:SF2">
    <property type="entry name" value="GAF DOMAIN-CONTAINING PROTEIN"/>
    <property type="match status" value="1"/>
</dbReference>
<proteinExistence type="predicted"/>
<dbReference type="EMBL" id="CP042425">
    <property type="protein sequence ID" value="QEL20556.1"/>
    <property type="molecule type" value="Genomic_DNA"/>
</dbReference>
<keyword evidence="3" id="KW-1185">Reference proteome</keyword>
<evidence type="ECO:0000259" key="1">
    <source>
        <dbReference type="Pfam" id="PF01590"/>
    </source>
</evidence>
<dbReference type="InterPro" id="IPR003018">
    <property type="entry name" value="GAF"/>
</dbReference>
<dbReference type="InterPro" id="IPR029016">
    <property type="entry name" value="GAF-like_dom_sf"/>
</dbReference>
<reference evidence="3" key="1">
    <citation type="submission" date="2019-08" db="EMBL/GenBank/DDBJ databases">
        <title>Limnoglobus roseus gen. nov., sp. nov., a novel freshwater planctomycete with a giant genome from the family Gemmataceae.</title>
        <authorList>
            <person name="Kulichevskaya I.S."/>
            <person name="Naumoff D.G."/>
            <person name="Miroshnikov K."/>
            <person name="Ivanova A."/>
            <person name="Philippov D.A."/>
            <person name="Hakobyan A."/>
            <person name="Rijpstra I.C."/>
            <person name="Sinninghe Damste J.S."/>
            <person name="Liesack W."/>
            <person name="Dedysh S.N."/>
        </authorList>
    </citation>
    <scope>NUCLEOTIDE SEQUENCE [LARGE SCALE GENOMIC DNA]</scope>
    <source>
        <strain evidence="3">PX52</strain>
    </source>
</reference>
<dbReference type="AlphaFoldDB" id="A0A5C1ARE8"/>
<dbReference type="OrthoDB" id="5571399at2"/>
<feature type="domain" description="GAF" evidence="1">
    <location>
        <begin position="10"/>
        <end position="135"/>
    </location>
</feature>
<evidence type="ECO:0000313" key="3">
    <source>
        <dbReference type="Proteomes" id="UP000324974"/>
    </source>
</evidence>
<dbReference type="Proteomes" id="UP000324974">
    <property type="component" value="Chromosome"/>
</dbReference>
<evidence type="ECO:0000313" key="2">
    <source>
        <dbReference type="EMBL" id="QEL20556.1"/>
    </source>
</evidence>